<dbReference type="AlphaFoldDB" id="A0A7R8CC72"/>
<feature type="compositionally biased region" description="Basic residues" evidence="12">
    <location>
        <begin position="261"/>
        <end position="271"/>
    </location>
</feature>
<dbReference type="InterPro" id="IPR001356">
    <property type="entry name" value="HD"/>
</dbReference>
<dbReference type="GO" id="GO:0046872">
    <property type="term" value="F:metal ion binding"/>
    <property type="evidence" value="ECO:0007669"/>
    <property type="project" value="UniProtKB-KW"/>
</dbReference>
<dbReference type="Proteomes" id="UP000675881">
    <property type="component" value="Chromosome 1"/>
</dbReference>
<keyword evidence="7 9" id="KW-0371">Homeobox</keyword>
<dbReference type="EMBL" id="HG994580">
    <property type="protein sequence ID" value="CAF2766334.1"/>
    <property type="molecule type" value="Genomic_DNA"/>
</dbReference>
<dbReference type="Pfam" id="PF00046">
    <property type="entry name" value="Homeodomain"/>
    <property type="match status" value="1"/>
</dbReference>
<accession>A0A7R8CC72</accession>
<protein>
    <submittedName>
        <fullName evidence="13">LHX2_9</fullName>
    </submittedName>
</protein>
<evidence type="ECO:0000256" key="4">
    <source>
        <dbReference type="ARBA" id="ARBA00022833"/>
    </source>
</evidence>
<keyword evidence="6 9" id="KW-0238">DNA-binding</keyword>
<dbReference type="CDD" id="cd00086">
    <property type="entry name" value="homeodomain"/>
    <property type="match status" value="1"/>
</dbReference>
<dbReference type="OrthoDB" id="9990008at2759"/>
<dbReference type="PROSITE" id="PS50023">
    <property type="entry name" value="LIM_DOMAIN_2"/>
    <property type="match status" value="1"/>
</dbReference>
<dbReference type="GO" id="GO:0000981">
    <property type="term" value="F:DNA-binding transcription factor activity, RNA polymerase II-specific"/>
    <property type="evidence" value="ECO:0007669"/>
    <property type="project" value="InterPro"/>
</dbReference>
<dbReference type="InterPro" id="IPR050453">
    <property type="entry name" value="LIM_Homeobox_TF"/>
</dbReference>
<dbReference type="PROSITE" id="PS00478">
    <property type="entry name" value="LIM_DOMAIN_1"/>
    <property type="match status" value="1"/>
</dbReference>
<gene>
    <name evidence="13" type="ORF">LSAA_2150</name>
</gene>
<keyword evidence="5 10" id="KW-0440">LIM domain</keyword>
<feature type="DNA-binding region" description="Homeobox" evidence="9">
    <location>
        <begin position="322"/>
        <end position="381"/>
    </location>
</feature>
<dbReference type="InterPro" id="IPR001781">
    <property type="entry name" value="Znf_LIM"/>
</dbReference>
<evidence type="ECO:0000256" key="12">
    <source>
        <dbReference type="SAM" id="MobiDB-lite"/>
    </source>
</evidence>
<comment type="subcellular location">
    <subcellularLocation>
        <location evidence="1 9 11">Nucleus</location>
    </subcellularLocation>
</comment>
<dbReference type="Gene3D" id="1.10.10.60">
    <property type="entry name" value="Homeodomain-like"/>
    <property type="match status" value="1"/>
</dbReference>
<dbReference type="PANTHER" id="PTHR24208:SF168">
    <property type="entry name" value="PROTEIN APTEROUS"/>
    <property type="match status" value="1"/>
</dbReference>
<dbReference type="Pfam" id="PF00412">
    <property type="entry name" value="LIM"/>
    <property type="match status" value="1"/>
</dbReference>
<proteinExistence type="predicted"/>
<dbReference type="InterPro" id="IPR009057">
    <property type="entry name" value="Homeodomain-like_sf"/>
</dbReference>
<keyword evidence="3" id="KW-0677">Repeat</keyword>
<dbReference type="SUPFAM" id="SSF46689">
    <property type="entry name" value="Homeodomain-like"/>
    <property type="match status" value="1"/>
</dbReference>
<evidence type="ECO:0000256" key="10">
    <source>
        <dbReference type="PROSITE-ProRule" id="PRU00125"/>
    </source>
</evidence>
<organism evidence="13 14">
    <name type="scientific">Lepeophtheirus salmonis</name>
    <name type="common">Salmon louse</name>
    <name type="synonym">Caligus salmonis</name>
    <dbReference type="NCBI Taxonomy" id="72036"/>
    <lineage>
        <taxon>Eukaryota</taxon>
        <taxon>Metazoa</taxon>
        <taxon>Ecdysozoa</taxon>
        <taxon>Arthropoda</taxon>
        <taxon>Crustacea</taxon>
        <taxon>Multicrustacea</taxon>
        <taxon>Hexanauplia</taxon>
        <taxon>Copepoda</taxon>
        <taxon>Siphonostomatoida</taxon>
        <taxon>Caligidae</taxon>
        <taxon>Lepeophtheirus</taxon>
    </lineage>
</organism>
<evidence type="ECO:0000256" key="6">
    <source>
        <dbReference type="ARBA" id="ARBA00023125"/>
    </source>
</evidence>
<feature type="region of interest" description="Disordered" evidence="12">
    <location>
        <begin position="249"/>
        <end position="271"/>
    </location>
</feature>
<evidence type="ECO:0000256" key="9">
    <source>
        <dbReference type="PROSITE-ProRule" id="PRU00108"/>
    </source>
</evidence>
<dbReference type="PROSITE" id="PS50071">
    <property type="entry name" value="HOMEOBOX_2"/>
    <property type="match status" value="1"/>
</dbReference>
<feature type="region of interest" description="Disordered" evidence="12">
    <location>
        <begin position="378"/>
        <end position="417"/>
    </location>
</feature>
<keyword evidence="4 10" id="KW-0862">Zinc</keyword>
<dbReference type="SUPFAM" id="SSF57716">
    <property type="entry name" value="Glucocorticoid receptor-like (DNA-binding domain)"/>
    <property type="match status" value="1"/>
</dbReference>
<keyword evidence="8 9" id="KW-0539">Nucleus</keyword>
<dbReference type="GO" id="GO:0000977">
    <property type="term" value="F:RNA polymerase II transcription regulatory region sequence-specific DNA binding"/>
    <property type="evidence" value="ECO:0007669"/>
    <property type="project" value="TreeGrafter"/>
</dbReference>
<evidence type="ECO:0000313" key="14">
    <source>
        <dbReference type="Proteomes" id="UP000675881"/>
    </source>
</evidence>
<dbReference type="Gene3D" id="2.10.110.10">
    <property type="entry name" value="Cysteine Rich Protein"/>
    <property type="match status" value="1"/>
</dbReference>
<dbReference type="InterPro" id="IPR017970">
    <property type="entry name" value="Homeobox_CS"/>
</dbReference>
<dbReference type="PROSITE" id="PS00027">
    <property type="entry name" value="HOMEOBOX_1"/>
    <property type="match status" value="1"/>
</dbReference>
<dbReference type="SMART" id="SM00132">
    <property type="entry name" value="LIM"/>
    <property type="match status" value="2"/>
</dbReference>
<evidence type="ECO:0000256" key="3">
    <source>
        <dbReference type="ARBA" id="ARBA00022737"/>
    </source>
</evidence>
<evidence type="ECO:0000256" key="11">
    <source>
        <dbReference type="RuleBase" id="RU000682"/>
    </source>
</evidence>
<keyword evidence="2 10" id="KW-0479">Metal-binding</keyword>
<evidence type="ECO:0000313" key="13">
    <source>
        <dbReference type="EMBL" id="CAF2766334.1"/>
    </source>
</evidence>
<evidence type="ECO:0000256" key="7">
    <source>
        <dbReference type="ARBA" id="ARBA00023155"/>
    </source>
</evidence>
<dbReference type="GO" id="GO:0030182">
    <property type="term" value="P:neuron differentiation"/>
    <property type="evidence" value="ECO:0007669"/>
    <property type="project" value="TreeGrafter"/>
</dbReference>
<evidence type="ECO:0000256" key="2">
    <source>
        <dbReference type="ARBA" id="ARBA00022723"/>
    </source>
</evidence>
<evidence type="ECO:0000256" key="8">
    <source>
        <dbReference type="ARBA" id="ARBA00023242"/>
    </source>
</evidence>
<dbReference type="PANTHER" id="PTHR24208">
    <property type="entry name" value="LIM/HOMEOBOX PROTEIN LHX"/>
    <property type="match status" value="1"/>
</dbReference>
<reference evidence="13" key="1">
    <citation type="submission" date="2021-02" db="EMBL/GenBank/DDBJ databases">
        <authorList>
            <person name="Bekaert M."/>
        </authorList>
    </citation>
    <scope>NUCLEOTIDE SEQUENCE</scope>
    <source>
        <strain evidence="13">IoA-00</strain>
    </source>
</reference>
<evidence type="ECO:0000256" key="5">
    <source>
        <dbReference type="ARBA" id="ARBA00023038"/>
    </source>
</evidence>
<feature type="compositionally biased region" description="Polar residues" evidence="12">
    <location>
        <begin position="251"/>
        <end position="260"/>
    </location>
</feature>
<evidence type="ECO:0000256" key="1">
    <source>
        <dbReference type="ARBA" id="ARBA00004123"/>
    </source>
</evidence>
<name>A0A7R8CC72_LEPSM</name>
<dbReference type="FunFam" id="1.10.10.60:FF:000027">
    <property type="entry name" value="LIM/homeobox protein Lhx9"/>
    <property type="match status" value="1"/>
</dbReference>
<dbReference type="GO" id="GO:0005634">
    <property type="term" value="C:nucleus"/>
    <property type="evidence" value="ECO:0007669"/>
    <property type="project" value="UniProtKB-SubCell"/>
</dbReference>
<dbReference type="SMART" id="SM00389">
    <property type="entry name" value="HOX"/>
    <property type="match status" value="1"/>
</dbReference>
<sequence>MGILLKGEPLDSYYPTTMEDRTTLQQLNEQKYINSTSSIPTPLHSGENSSSEWSGVLGTEMDLPPLCAGCRLRICSECGGELEDQSSCFEREGHIYCKEDFLKMQSCIRTCSKCSLDIRPSDLVMKAKDFYFHVECFRCSSCDVTLVKGDLFGMVNDLLFCKDHYDQVEEEDDDEELEEDFGGCMGGGYSASYPPPSGPYDWGPPHSYDGSWYGGGPIGDHPTYPGGTGHPATMIHSSASSPGGLIDNYPFDNNNKPNSSFKKRRGRKKRPKMITGEGFTAEGGVYGPEGGNTPVGLAGLDPLGGGGMILGGGHGGGNQPKTKRARTSFKHHQLRIMKAHFQINQNPDSRELKMLSQKTGLDKKVLQVWFQNSRAKWRRTKTQDGVPPSGGEDHMGLGDASSPASDCSGNGPLIPCC</sequence>
<keyword evidence="14" id="KW-1185">Reference proteome</keyword>